<organism evidence="2 3">
    <name type="scientific">Tieghemostelium lacteum</name>
    <name type="common">Slime mold</name>
    <name type="synonym">Dictyostelium lacteum</name>
    <dbReference type="NCBI Taxonomy" id="361077"/>
    <lineage>
        <taxon>Eukaryota</taxon>
        <taxon>Amoebozoa</taxon>
        <taxon>Evosea</taxon>
        <taxon>Eumycetozoa</taxon>
        <taxon>Dictyostelia</taxon>
        <taxon>Dictyosteliales</taxon>
        <taxon>Raperosteliaceae</taxon>
        <taxon>Tieghemostelium</taxon>
    </lineage>
</organism>
<reference evidence="2 3" key="1">
    <citation type="submission" date="2015-12" db="EMBL/GenBank/DDBJ databases">
        <title>Dictyostelia acquired genes for synthesis and detection of signals that induce cell-type specialization by lateral gene transfer from prokaryotes.</title>
        <authorList>
            <person name="Gloeckner G."/>
            <person name="Schaap P."/>
        </authorList>
    </citation>
    <scope>NUCLEOTIDE SEQUENCE [LARGE SCALE GENOMIC DNA]</scope>
    <source>
        <strain evidence="2 3">TK</strain>
    </source>
</reference>
<dbReference type="InterPro" id="IPR051911">
    <property type="entry name" value="SDR_oxidoreductase"/>
</dbReference>
<accession>A0A151ZGQ0</accession>
<protein>
    <submittedName>
        <fullName evidence="2">Glucose/ribitol dehydrogenase family protein</fullName>
    </submittedName>
</protein>
<dbReference type="EMBL" id="LODT01000028">
    <property type="protein sequence ID" value="KYQ93105.1"/>
    <property type="molecule type" value="Genomic_DNA"/>
</dbReference>
<name>A0A151ZGQ0_TIELA</name>
<dbReference type="Proteomes" id="UP000076078">
    <property type="component" value="Unassembled WGS sequence"/>
</dbReference>
<dbReference type="OrthoDB" id="13950at2759"/>
<dbReference type="InterPro" id="IPR002347">
    <property type="entry name" value="SDR_fam"/>
</dbReference>
<evidence type="ECO:0000313" key="2">
    <source>
        <dbReference type="EMBL" id="KYQ93105.1"/>
    </source>
</evidence>
<comment type="caution">
    <text evidence="2">The sequence shown here is derived from an EMBL/GenBank/DDBJ whole genome shotgun (WGS) entry which is preliminary data.</text>
</comment>
<dbReference type="AlphaFoldDB" id="A0A151ZGQ0"/>
<dbReference type="SUPFAM" id="SSF51735">
    <property type="entry name" value="NAD(P)-binding Rossmann-fold domains"/>
    <property type="match status" value="1"/>
</dbReference>
<evidence type="ECO:0000313" key="3">
    <source>
        <dbReference type="Proteomes" id="UP000076078"/>
    </source>
</evidence>
<dbReference type="PANTHER" id="PTHR43976:SF5">
    <property type="entry name" value="GLUCOSE_RIBITOL DEHYDROGENASE FAMILY PROTEIN-RELATED"/>
    <property type="match status" value="1"/>
</dbReference>
<gene>
    <name evidence="2" type="ORF">DLAC_05731</name>
</gene>
<proteinExistence type="predicted"/>
<keyword evidence="3" id="KW-1185">Reference proteome</keyword>
<keyword evidence="1" id="KW-0472">Membrane</keyword>
<sequence>MLVMVTWAVEESSLDDFKLNYEINLFAVMNIVKQVMPHLRSQGSGLILNVASFLAFTALVSNFTSYIGTKFALNGFTIALDHEVSKFGVRSVLVSPGSFRTKFLGGSNLRVAKNPIPEYKTKELEGYFNSVDGTQIGDSDKAALAFIKISQKDPKTLPSNIFFGSEL</sequence>
<dbReference type="PANTHER" id="PTHR43976">
    <property type="entry name" value="SHORT CHAIN DEHYDROGENASE"/>
    <property type="match status" value="1"/>
</dbReference>
<dbReference type="Gene3D" id="3.40.50.720">
    <property type="entry name" value="NAD(P)-binding Rossmann-like Domain"/>
    <property type="match status" value="1"/>
</dbReference>
<keyword evidence="1" id="KW-0812">Transmembrane</keyword>
<keyword evidence="1" id="KW-1133">Transmembrane helix</keyword>
<feature type="transmembrane region" description="Helical" evidence="1">
    <location>
        <begin position="46"/>
        <end position="67"/>
    </location>
</feature>
<dbReference type="STRING" id="361077.A0A151ZGQ0"/>
<dbReference type="InParanoid" id="A0A151ZGQ0"/>
<dbReference type="OMA" id="LVMVTWA"/>
<dbReference type="Pfam" id="PF00106">
    <property type="entry name" value="adh_short"/>
    <property type="match status" value="1"/>
</dbReference>
<evidence type="ECO:0000256" key="1">
    <source>
        <dbReference type="SAM" id="Phobius"/>
    </source>
</evidence>
<dbReference type="InterPro" id="IPR036291">
    <property type="entry name" value="NAD(P)-bd_dom_sf"/>
</dbReference>
<dbReference type="PRINTS" id="PR00081">
    <property type="entry name" value="GDHRDH"/>
</dbReference>